<reference evidence="2" key="1">
    <citation type="journal article" date="2021" name="Front. Microbiol.">
        <title>Comprehensive Comparative Genomics and Phenotyping of Methylobacterium Species.</title>
        <authorList>
            <person name="Alessa O."/>
            <person name="Ogura Y."/>
            <person name="Fujitani Y."/>
            <person name="Takami H."/>
            <person name="Hayashi T."/>
            <person name="Sahin N."/>
            <person name="Tani A."/>
        </authorList>
    </citation>
    <scope>NUCLEOTIDE SEQUENCE</scope>
    <source>
        <strain evidence="2">DSM 17168</strain>
    </source>
</reference>
<dbReference type="RefSeq" id="WP_238241758.1">
    <property type="nucleotide sequence ID" value="NZ_BPQQ01000118.1"/>
</dbReference>
<dbReference type="EMBL" id="BPQQ01000118">
    <property type="protein sequence ID" value="GJE04402.1"/>
    <property type="molecule type" value="Genomic_DNA"/>
</dbReference>
<evidence type="ECO:0000313" key="2">
    <source>
        <dbReference type="EMBL" id="GJE04402.1"/>
    </source>
</evidence>
<reference evidence="2" key="2">
    <citation type="submission" date="2021-08" db="EMBL/GenBank/DDBJ databases">
        <authorList>
            <person name="Tani A."/>
            <person name="Ola A."/>
            <person name="Ogura Y."/>
            <person name="Katsura K."/>
            <person name="Hayashi T."/>
        </authorList>
    </citation>
    <scope>NUCLEOTIDE SEQUENCE</scope>
    <source>
        <strain evidence="2">DSM 17168</strain>
    </source>
</reference>
<name>A0ABQ4SMN2_9HYPH</name>
<evidence type="ECO:0000256" key="1">
    <source>
        <dbReference type="SAM" id="Phobius"/>
    </source>
</evidence>
<keyword evidence="3" id="KW-1185">Reference proteome</keyword>
<evidence type="ECO:0000313" key="3">
    <source>
        <dbReference type="Proteomes" id="UP001055153"/>
    </source>
</evidence>
<feature type="transmembrane region" description="Helical" evidence="1">
    <location>
        <begin position="42"/>
        <end position="62"/>
    </location>
</feature>
<comment type="caution">
    <text evidence="2">The sequence shown here is derived from an EMBL/GenBank/DDBJ whole genome shotgun (WGS) entry which is preliminary data.</text>
</comment>
<accession>A0ABQ4SMN2</accession>
<sequence>MSSLLTRGLPSAGLYAGPMAWLVSTQANYALAAWSCSYQFPVIPLLAAVLAAVSLAGGVSSWRAYRQPLPADTTTVPAPDGSQVATLDGPEGGRPHRMIAAIGVLVALLFAVVIAVHGVAGLVFTGCER</sequence>
<protein>
    <submittedName>
        <fullName evidence="2">Uncharacterized protein</fullName>
    </submittedName>
</protein>
<keyword evidence="1" id="KW-1133">Transmembrane helix</keyword>
<dbReference type="Proteomes" id="UP001055153">
    <property type="component" value="Unassembled WGS sequence"/>
</dbReference>
<keyword evidence="1" id="KW-0472">Membrane</keyword>
<keyword evidence="1" id="KW-0812">Transmembrane</keyword>
<proteinExistence type="predicted"/>
<organism evidence="2 3">
    <name type="scientific">Methylobacterium isbiliense</name>
    <dbReference type="NCBI Taxonomy" id="315478"/>
    <lineage>
        <taxon>Bacteria</taxon>
        <taxon>Pseudomonadati</taxon>
        <taxon>Pseudomonadota</taxon>
        <taxon>Alphaproteobacteria</taxon>
        <taxon>Hyphomicrobiales</taxon>
        <taxon>Methylobacteriaceae</taxon>
        <taxon>Methylobacterium</taxon>
    </lineage>
</organism>
<gene>
    <name evidence="2" type="ORF">GMJLKIPL_6366</name>
</gene>
<feature type="transmembrane region" description="Helical" evidence="1">
    <location>
        <begin position="99"/>
        <end position="124"/>
    </location>
</feature>